<gene>
    <name evidence="2" type="ORF">CWD88_09565</name>
</gene>
<dbReference type="Pfam" id="PF09998">
    <property type="entry name" value="DUF2239"/>
    <property type="match status" value="1"/>
</dbReference>
<evidence type="ECO:0000313" key="2">
    <source>
        <dbReference type="EMBL" id="PJO66473.1"/>
    </source>
</evidence>
<dbReference type="RefSeq" id="WP_004536164.1">
    <property type="nucleotide sequence ID" value="NZ_CP008758.1"/>
</dbReference>
<dbReference type="AlphaFoldDB" id="A0AAX0UDR6"/>
<dbReference type="EMBL" id="PHRB01000007">
    <property type="protein sequence ID" value="PJO66473.1"/>
    <property type="molecule type" value="Genomic_DNA"/>
</dbReference>
<evidence type="ECO:0000256" key="1">
    <source>
        <dbReference type="SAM" id="MobiDB-lite"/>
    </source>
</evidence>
<dbReference type="InterPro" id="IPR018715">
    <property type="entry name" value="DUF2239"/>
</dbReference>
<proteinExistence type="predicted"/>
<sequence length="235" mass="24650">MTSFALPSHIAFDGYRRLAAGPLPTVALAVKRAIANDAIGGALLIFDNATGRSIDIDTRGSDDEVAARYAPAASADIAPGAAAGAHRERAADLADAAGTSNAADADPLAPEPPRGRGRPKLGVVAREVTLLPRHWAWLATQPGGASVALRRLVDEARRAHAHKDRSRRAQERAYHFMSAIAGDMPGFEEASRALFANDAARLRAQIAGWPADVRDHALALALASPDDGAPLPEVR</sequence>
<organism evidence="2 3">
    <name type="scientific">Burkholderia pseudomallei</name>
    <name type="common">Pseudomonas pseudomallei</name>
    <dbReference type="NCBI Taxonomy" id="28450"/>
    <lineage>
        <taxon>Bacteria</taxon>
        <taxon>Pseudomonadati</taxon>
        <taxon>Pseudomonadota</taxon>
        <taxon>Betaproteobacteria</taxon>
        <taxon>Burkholderiales</taxon>
        <taxon>Burkholderiaceae</taxon>
        <taxon>Burkholderia</taxon>
        <taxon>pseudomallei group</taxon>
    </lineage>
</organism>
<accession>A0AAX0UDR6</accession>
<comment type="caution">
    <text evidence="2">The sequence shown here is derived from an EMBL/GenBank/DDBJ whole genome shotgun (WGS) entry which is preliminary data.</text>
</comment>
<feature type="compositionally biased region" description="Low complexity" evidence="1">
    <location>
        <begin position="93"/>
        <end position="108"/>
    </location>
</feature>
<dbReference type="Proteomes" id="UP000231878">
    <property type="component" value="Unassembled WGS sequence"/>
</dbReference>
<protein>
    <submittedName>
        <fullName evidence="2">DUF2239 domain-containing protein</fullName>
    </submittedName>
</protein>
<evidence type="ECO:0000313" key="3">
    <source>
        <dbReference type="Proteomes" id="UP000231878"/>
    </source>
</evidence>
<feature type="region of interest" description="Disordered" evidence="1">
    <location>
        <begin position="88"/>
        <end position="120"/>
    </location>
</feature>
<name>A0AAX0UDR6_BURPE</name>
<reference evidence="2 3" key="1">
    <citation type="submission" date="2017-11" db="EMBL/GenBank/DDBJ databases">
        <title>Molecular characterization of Burkholderia pseudomallei and closely related isolates from Vietnam.</title>
        <authorList>
            <person name="Ustinov D.V."/>
            <person name="Antonov A.S."/>
            <person name="Avdusheva E.F."/>
            <person name="Shpak I.M."/>
            <person name="Zakharova I.B."/>
            <person name="Thi L.A."/>
            <person name="Teteryatnikova N."/>
            <person name="Lopasteyskaya Y.A."/>
            <person name="Kuzyutina J.A."/>
            <person name="Ngo T.N."/>
            <person name="Victorov D.V."/>
        </authorList>
    </citation>
    <scope>NUCLEOTIDE SEQUENCE [LARGE SCALE GENOMIC DNA]</scope>
    <source>
        <strain evidence="2 3">V1512</strain>
    </source>
</reference>